<dbReference type="Gene3D" id="3.40.50.10610">
    <property type="entry name" value="ABC-type transport auxiliary lipoprotein component"/>
    <property type="match status" value="1"/>
</dbReference>
<dbReference type="SUPFAM" id="SSF52964">
    <property type="entry name" value="TolB, N-terminal domain"/>
    <property type="match status" value="1"/>
</dbReference>
<dbReference type="Pfam" id="PF03783">
    <property type="entry name" value="CsgG"/>
    <property type="match status" value="1"/>
</dbReference>
<organism evidence="1">
    <name type="scientific">marine metagenome</name>
    <dbReference type="NCBI Taxonomy" id="408172"/>
    <lineage>
        <taxon>unclassified sequences</taxon>
        <taxon>metagenomes</taxon>
        <taxon>ecological metagenomes</taxon>
    </lineage>
</organism>
<protein>
    <recommendedName>
        <fullName evidence="2">FlgO domain-containing protein</fullName>
    </recommendedName>
</protein>
<proteinExistence type="predicted"/>
<evidence type="ECO:0008006" key="2">
    <source>
        <dbReference type="Google" id="ProtNLM"/>
    </source>
</evidence>
<accession>A0A382GJ72</accession>
<gene>
    <name evidence="1" type="ORF">METZ01_LOCUS227648</name>
</gene>
<name>A0A382GJ72_9ZZZZ</name>
<dbReference type="AlphaFoldDB" id="A0A382GJ72"/>
<dbReference type="InterPro" id="IPR005534">
    <property type="entry name" value="Curli_assmbl/transp-comp_CsgG"/>
</dbReference>
<dbReference type="GO" id="GO:0030288">
    <property type="term" value="C:outer membrane-bounded periplasmic space"/>
    <property type="evidence" value="ECO:0007669"/>
    <property type="project" value="InterPro"/>
</dbReference>
<dbReference type="EMBL" id="UINC01055659">
    <property type="protein sequence ID" value="SVB74794.1"/>
    <property type="molecule type" value="Genomic_DNA"/>
</dbReference>
<reference evidence="1" key="1">
    <citation type="submission" date="2018-05" db="EMBL/GenBank/DDBJ databases">
        <authorList>
            <person name="Lanie J.A."/>
            <person name="Ng W.-L."/>
            <person name="Kazmierczak K.M."/>
            <person name="Andrzejewski T.M."/>
            <person name="Davidsen T.M."/>
            <person name="Wayne K.J."/>
            <person name="Tettelin H."/>
            <person name="Glass J.I."/>
            <person name="Rusch D."/>
            <person name="Podicherti R."/>
            <person name="Tsui H.-C.T."/>
            <person name="Winkler M.E."/>
        </authorList>
    </citation>
    <scope>NUCLEOTIDE SEQUENCE</scope>
</reference>
<evidence type="ECO:0000313" key="1">
    <source>
        <dbReference type="EMBL" id="SVB74794.1"/>
    </source>
</evidence>
<sequence>MKIIAILCLTTFLFAQAPIAVMDFEGKGISQTEASALTDRLRTELYNGEYFVVVERGMMEEILTEQGFQQSGCTTNECIVEVGRLVGVDRIVGGSVSKVGNLFSVSARVVSVETGEIFTSITYDHSGKIEDLLSEGMKLVAMQLGGEDIIKEKVSYSGIRKYLPKTRKGSALLLFTVWIIWGLLPPA</sequence>